<dbReference type="PROSITE" id="PS51257">
    <property type="entry name" value="PROKAR_LIPOPROTEIN"/>
    <property type="match status" value="1"/>
</dbReference>
<comment type="cofactor">
    <cofactor evidence="12">
        <name>Mg(2+)</name>
        <dbReference type="ChEBI" id="CHEBI:18420"/>
    </cofactor>
    <cofactor evidence="12">
        <name>Mn(2+)</name>
        <dbReference type="ChEBI" id="CHEBI:29035"/>
    </cofactor>
    <text evidence="12">Magnesium. Can also use manganese.</text>
</comment>
<evidence type="ECO:0000256" key="6">
    <source>
        <dbReference type="ARBA" id="ARBA00022723"/>
    </source>
</evidence>
<evidence type="ECO:0000256" key="13">
    <source>
        <dbReference type="RuleBase" id="RU363002"/>
    </source>
</evidence>
<comment type="similarity">
    <text evidence="1 11 13">Belongs to the ApbE family.</text>
</comment>
<dbReference type="PANTHER" id="PTHR30040">
    <property type="entry name" value="THIAMINE BIOSYNTHESIS LIPOPROTEIN APBE"/>
    <property type="match status" value="1"/>
</dbReference>
<dbReference type="AlphaFoldDB" id="A0A3E0DN57"/>
<keyword evidence="5 11" id="KW-0808">Transferase</keyword>
<keyword evidence="7 11" id="KW-0274">FAD</keyword>
<comment type="function">
    <text evidence="13">Flavin transferase that catalyzes the transfer of the FMN moiety of FAD and its covalent binding to the hydroxyl group of a threonine residue in a target flavoprotein.</text>
</comment>
<dbReference type="EC" id="2.7.1.180" evidence="2 11"/>
<feature type="binding site" evidence="12">
    <location>
        <position position="307"/>
    </location>
    <ligand>
        <name>Mg(2+)</name>
        <dbReference type="ChEBI" id="CHEBI:18420"/>
    </ligand>
</feature>
<evidence type="ECO:0000256" key="2">
    <source>
        <dbReference type="ARBA" id="ARBA00011955"/>
    </source>
</evidence>
<name>A0A3E0DN57_9GAMM</name>
<dbReference type="GO" id="GO:0046872">
    <property type="term" value="F:metal ion binding"/>
    <property type="evidence" value="ECO:0007669"/>
    <property type="project" value="UniProtKB-UniRule"/>
</dbReference>
<feature type="binding site" evidence="12">
    <location>
        <position position="303"/>
    </location>
    <ligand>
        <name>Mg(2+)</name>
        <dbReference type="ChEBI" id="CHEBI:18420"/>
    </ligand>
</feature>
<keyword evidence="4 11" id="KW-0285">Flavoprotein</keyword>
<dbReference type="RefSeq" id="WP_115897185.1">
    <property type="nucleotide sequence ID" value="NZ_QUNG01000004.1"/>
</dbReference>
<dbReference type="OrthoDB" id="9778595at2"/>
<keyword evidence="8 11" id="KW-0460">Magnesium</keyword>
<comment type="subcellular location">
    <subcellularLocation>
        <location evidence="13">Cell inner membrane</location>
        <topology evidence="13">Lipid-anchor</topology>
        <orientation evidence="13">Periplasmic side</orientation>
    </subcellularLocation>
</comment>
<proteinExistence type="inferred from homology"/>
<evidence type="ECO:0000256" key="3">
    <source>
        <dbReference type="ARBA" id="ARBA00016337"/>
    </source>
</evidence>
<dbReference type="PIRSF" id="PIRSF006268">
    <property type="entry name" value="ApbE"/>
    <property type="match status" value="1"/>
</dbReference>
<accession>A0A3E0DN57</accession>
<protein>
    <recommendedName>
        <fullName evidence="3 11">FAD:protein FMN transferase</fullName>
        <ecNumber evidence="2 11">2.7.1.180</ecNumber>
    </recommendedName>
    <alternativeName>
        <fullName evidence="9 11">Flavin transferase</fullName>
    </alternativeName>
</protein>
<dbReference type="GO" id="GO:0016740">
    <property type="term" value="F:transferase activity"/>
    <property type="evidence" value="ECO:0007669"/>
    <property type="project" value="UniProtKB-UniRule"/>
</dbReference>
<comment type="caution">
    <text evidence="14">The sequence shown here is derived from an EMBL/GenBank/DDBJ whole genome shotgun (WGS) entry which is preliminary data.</text>
</comment>
<dbReference type="SUPFAM" id="SSF143631">
    <property type="entry name" value="ApbE-like"/>
    <property type="match status" value="1"/>
</dbReference>
<dbReference type="Pfam" id="PF02424">
    <property type="entry name" value="ApbE"/>
    <property type="match status" value="1"/>
</dbReference>
<keyword evidence="13" id="KW-1003">Cell membrane</keyword>
<comment type="catalytic activity">
    <reaction evidence="10 11 13">
        <text>L-threonyl-[protein] + FAD = FMN-L-threonyl-[protein] + AMP + H(+)</text>
        <dbReference type="Rhea" id="RHEA:36847"/>
        <dbReference type="Rhea" id="RHEA-COMP:11060"/>
        <dbReference type="Rhea" id="RHEA-COMP:11061"/>
        <dbReference type="ChEBI" id="CHEBI:15378"/>
        <dbReference type="ChEBI" id="CHEBI:30013"/>
        <dbReference type="ChEBI" id="CHEBI:57692"/>
        <dbReference type="ChEBI" id="CHEBI:74257"/>
        <dbReference type="ChEBI" id="CHEBI:456215"/>
        <dbReference type="EC" id="2.7.1.180"/>
    </reaction>
</comment>
<evidence type="ECO:0000256" key="1">
    <source>
        <dbReference type="ARBA" id="ARBA00008282"/>
    </source>
</evidence>
<dbReference type="InterPro" id="IPR024932">
    <property type="entry name" value="ApbE"/>
</dbReference>
<dbReference type="Proteomes" id="UP000256542">
    <property type="component" value="Unassembled WGS sequence"/>
</dbReference>
<dbReference type="Gene3D" id="3.10.520.10">
    <property type="entry name" value="ApbE-like domains"/>
    <property type="match status" value="1"/>
</dbReference>
<evidence type="ECO:0000256" key="7">
    <source>
        <dbReference type="ARBA" id="ARBA00022827"/>
    </source>
</evidence>
<dbReference type="InterPro" id="IPR003374">
    <property type="entry name" value="ApbE-like_sf"/>
</dbReference>
<evidence type="ECO:0000313" key="15">
    <source>
        <dbReference type="Proteomes" id="UP000256542"/>
    </source>
</evidence>
<evidence type="ECO:0000256" key="4">
    <source>
        <dbReference type="ARBA" id="ARBA00022630"/>
    </source>
</evidence>
<reference evidence="14 15" key="1">
    <citation type="submission" date="2018-08" db="EMBL/GenBank/DDBJ databases">
        <title>Genomic Encyclopedia of Type Strains, Phase III (KMG-III): the genomes of soil and plant-associated and newly described type strains.</title>
        <authorList>
            <person name="Whitman W."/>
        </authorList>
    </citation>
    <scope>NUCLEOTIDE SEQUENCE [LARGE SCALE GENOMIC DNA]</scope>
    <source>
        <strain evidence="14 15">CECT 7375</strain>
    </source>
</reference>
<evidence type="ECO:0000256" key="10">
    <source>
        <dbReference type="ARBA" id="ARBA00048540"/>
    </source>
</evidence>
<keyword evidence="13" id="KW-0472">Membrane</keyword>
<evidence type="ECO:0000256" key="8">
    <source>
        <dbReference type="ARBA" id="ARBA00022842"/>
    </source>
</evidence>
<dbReference type="EMBL" id="QUNG01000004">
    <property type="protein sequence ID" value="REG84284.1"/>
    <property type="molecule type" value="Genomic_DNA"/>
</dbReference>
<evidence type="ECO:0000313" key="14">
    <source>
        <dbReference type="EMBL" id="REG84284.1"/>
    </source>
</evidence>
<dbReference type="PANTHER" id="PTHR30040:SF2">
    <property type="entry name" value="FAD:PROTEIN FMN TRANSFERASE"/>
    <property type="match status" value="1"/>
</dbReference>
<evidence type="ECO:0000256" key="9">
    <source>
        <dbReference type="ARBA" id="ARBA00031306"/>
    </source>
</evidence>
<keyword evidence="15" id="KW-1185">Reference proteome</keyword>
<evidence type="ECO:0000256" key="12">
    <source>
        <dbReference type="PIRSR" id="PIRSR006268-2"/>
    </source>
</evidence>
<gene>
    <name evidence="14" type="ORF">DFP81_104163</name>
</gene>
<evidence type="ECO:0000256" key="5">
    <source>
        <dbReference type="ARBA" id="ARBA00022679"/>
    </source>
</evidence>
<evidence type="ECO:0000256" key="11">
    <source>
        <dbReference type="PIRNR" id="PIRNR006268"/>
    </source>
</evidence>
<keyword evidence="13" id="KW-0997">Cell inner membrane</keyword>
<dbReference type="GO" id="GO:0005886">
    <property type="term" value="C:plasma membrane"/>
    <property type="evidence" value="ECO:0007669"/>
    <property type="project" value="UniProtKB-SubCell"/>
</dbReference>
<feature type="binding site" evidence="12">
    <location>
        <position position="184"/>
    </location>
    <ligand>
        <name>Mg(2+)</name>
        <dbReference type="ChEBI" id="CHEBI:18420"/>
    </ligand>
</feature>
<keyword evidence="6 11" id="KW-0479">Metal-binding</keyword>
<sequence>MLTAIKSQLSLPAVLRFGTLSLASALILTGCSQPPKIEKVEGYAQGTTYHISFWSDPSVPVADIKSRFNNTLAQIDKELSTWRNDSYISEFNHSSSTAWQPASQDFIELVHIAKDINQKSGGCYDPTIGPLFDLWGFKKESLHVPSAQELVATKAELGMDKLEVDDAGKRIRKTIPSLQVDFSSMGEGYTIRKLSQVLEANGVNNYLVEFGGDMKIKGHKPNGDKWRVAVERPVSDNGNPTPYQIVTIHDESGVSLDTSGTYHHYFDDNGKEYSHILNPITGQPVSHDLVSASVFGTDPRVSDAWATTMLCLGQKEGAKIAQKENLEVFFIENKQGKLVNSTSQTLADSSRVTFESNKK</sequence>
<organism evidence="14 15">
    <name type="scientific">Marinomonas pollencensis</name>
    <dbReference type="NCBI Taxonomy" id="491954"/>
    <lineage>
        <taxon>Bacteria</taxon>
        <taxon>Pseudomonadati</taxon>
        <taxon>Pseudomonadota</taxon>
        <taxon>Gammaproteobacteria</taxon>
        <taxon>Oceanospirillales</taxon>
        <taxon>Oceanospirillaceae</taxon>
        <taxon>Marinomonas</taxon>
    </lineage>
</organism>
<keyword evidence="13 14" id="KW-0449">Lipoprotein</keyword>